<dbReference type="AlphaFoldDB" id="W9ATN0"/>
<evidence type="ECO:0000259" key="2">
    <source>
        <dbReference type="Pfam" id="PF01408"/>
    </source>
</evidence>
<dbReference type="GO" id="GO:0000166">
    <property type="term" value="F:nucleotide binding"/>
    <property type="evidence" value="ECO:0007669"/>
    <property type="project" value="InterPro"/>
</dbReference>
<sequence length="388" mass="41010">MSSSTPVGIIGFGWMGRVHAQAYARVRHHYPLLERFPELVAIADEVPGRADEAARQFGARKAETAWAAVVADPVIEAVSVTAPNFLHREIGTAVVSAGKHLWIEKPVGLTSADALAVAQAADAAGVRTAVGFNYRNAPAVEAARELIAAGELGAITHARFYFLSDYAAHPDGALSWRFQRDHGGNGVLGDLASHAVDLVHYLLGGVESVMGDTAIFIPDRPVPTGATSGHQLASGGVRDRVENEDYVFAQLRLKSGARCSVEASRVAVGEQNAYGFEIHGTAGVVGWDFRRIGELRVGAGSVYQDQPVTTRHVGPGDGEYAAFQPGAAMAMGYDELKVVEAQRFLQSVQAGKPVGATIWDAVAAARVIEAITESARAGSWVNPSPLTP</sequence>
<dbReference type="eggNOG" id="COG0673">
    <property type="taxonomic scope" value="Bacteria"/>
</dbReference>
<accession>W9ATN0</accession>
<proteinExistence type="predicted"/>
<reference evidence="4" key="2">
    <citation type="submission" date="2014-03" db="EMBL/GenBank/DDBJ databases">
        <authorList>
            <person name="Urmite Genomes"/>
        </authorList>
    </citation>
    <scope>NUCLEOTIDE SEQUENCE</scope>
    <source>
        <strain evidence="4">DSM 44829</strain>
    </source>
</reference>
<dbReference type="InterPro" id="IPR000683">
    <property type="entry name" value="Gfo/Idh/MocA-like_OxRdtase_N"/>
</dbReference>
<evidence type="ECO:0000313" key="5">
    <source>
        <dbReference type="Proteomes" id="UP000028870"/>
    </source>
</evidence>
<dbReference type="STRING" id="258533.BN977_00742"/>
<dbReference type="Proteomes" id="UP000028870">
    <property type="component" value="Unassembled WGS sequence"/>
</dbReference>
<name>W9ATN0_MYCCO</name>
<dbReference type="InterPro" id="IPR055170">
    <property type="entry name" value="GFO_IDH_MocA-like_dom"/>
</dbReference>
<protein>
    <submittedName>
        <fullName evidence="4">Oxidoreductase, NAD-binding Rossmann fold protein</fullName>
    </submittedName>
</protein>
<feature type="domain" description="GFO/IDH/MocA-like oxidoreductase" evidence="3">
    <location>
        <begin position="141"/>
        <end position="284"/>
    </location>
</feature>
<evidence type="ECO:0000259" key="3">
    <source>
        <dbReference type="Pfam" id="PF22725"/>
    </source>
</evidence>
<reference evidence="4" key="1">
    <citation type="submission" date="2014-03" db="EMBL/GenBank/DDBJ databases">
        <title>Draft Genome Sequence of Mycobacterium cosmeticum DSM 44829.</title>
        <authorList>
            <person name="Croce O."/>
            <person name="Robert C."/>
            <person name="Raoult D."/>
            <person name="Drancourt M."/>
        </authorList>
    </citation>
    <scope>NUCLEOTIDE SEQUENCE [LARGE SCALE GENOMIC DNA]</scope>
    <source>
        <strain evidence="4">DSM 44829</strain>
    </source>
</reference>
<dbReference type="RefSeq" id="WP_036396400.1">
    <property type="nucleotide sequence ID" value="NZ_CCBB010000001.1"/>
</dbReference>
<evidence type="ECO:0000256" key="1">
    <source>
        <dbReference type="ARBA" id="ARBA00023002"/>
    </source>
</evidence>
<feature type="domain" description="Gfo/Idh/MocA-like oxidoreductase N-terminal" evidence="2">
    <location>
        <begin position="7"/>
        <end position="132"/>
    </location>
</feature>
<keyword evidence="1" id="KW-0560">Oxidoreductase</keyword>
<dbReference type="InterPro" id="IPR036291">
    <property type="entry name" value="NAD(P)-bd_dom_sf"/>
</dbReference>
<dbReference type="Gene3D" id="3.30.360.10">
    <property type="entry name" value="Dihydrodipicolinate Reductase, domain 2"/>
    <property type="match status" value="1"/>
</dbReference>
<dbReference type="Pfam" id="PF22725">
    <property type="entry name" value="GFO_IDH_MocA_C3"/>
    <property type="match status" value="1"/>
</dbReference>
<keyword evidence="5" id="KW-1185">Reference proteome</keyword>
<dbReference type="SUPFAM" id="SSF55347">
    <property type="entry name" value="Glyceraldehyde-3-phosphate dehydrogenase-like, C-terminal domain"/>
    <property type="match status" value="1"/>
</dbReference>
<dbReference type="SUPFAM" id="SSF51735">
    <property type="entry name" value="NAD(P)-binding Rossmann-fold domains"/>
    <property type="match status" value="1"/>
</dbReference>
<dbReference type="PANTHER" id="PTHR43818:SF11">
    <property type="entry name" value="BCDNA.GH03377"/>
    <property type="match status" value="1"/>
</dbReference>
<organism evidence="4 5">
    <name type="scientific">Mycolicibacterium cosmeticum</name>
    <dbReference type="NCBI Taxonomy" id="258533"/>
    <lineage>
        <taxon>Bacteria</taxon>
        <taxon>Bacillati</taxon>
        <taxon>Actinomycetota</taxon>
        <taxon>Actinomycetes</taxon>
        <taxon>Mycobacteriales</taxon>
        <taxon>Mycobacteriaceae</taxon>
        <taxon>Mycolicibacterium</taxon>
    </lineage>
</organism>
<gene>
    <name evidence="4" type="ORF">BN977_00742</name>
</gene>
<comment type="caution">
    <text evidence="4">The sequence shown here is derived from an EMBL/GenBank/DDBJ whole genome shotgun (WGS) entry which is preliminary data.</text>
</comment>
<dbReference type="OrthoDB" id="256869at2"/>
<evidence type="ECO:0000313" key="4">
    <source>
        <dbReference type="EMBL" id="CDO05966.1"/>
    </source>
</evidence>
<dbReference type="Gene3D" id="3.40.50.720">
    <property type="entry name" value="NAD(P)-binding Rossmann-like Domain"/>
    <property type="match status" value="1"/>
</dbReference>
<dbReference type="PANTHER" id="PTHR43818">
    <property type="entry name" value="BCDNA.GH03377"/>
    <property type="match status" value="1"/>
</dbReference>
<dbReference type="EMBL" id="CCBB010000001">
    <property type="protein sequence ID" value="CDO05966.1"/>
    <property type="molecule type" value="Genomic_DNA"/>
</dbReference>
<dbReference type="Pfam" id="PF01408">
    <property type="entry name" value="GFO_IDH_MocA"/>
    <property type="match status" value="1"/>
</dbReference>
<dbReference type="InterPro" id="IPR050463">
    <property type="entry name" value="Gfo/Idh/MocA_oxidrdct_glycsds"/>
</dbReference>
<dbReference type="GO" id="GO:0016491">
    <property type="term" value="F:oxidoreductase activity"/>
    <property type="evidence" value="ECO:0007669"/>
    <property type="project" value="UniProtKB-KW"/>
</dbReference>